<dbReference type="EnsemblProtists" id="EKX54231">
    <property type="protein sequence ID" value="EKX54231"/>
    <property type="gene ID" value="GUITHDRAFT_47720"/>
</dbReference>
<name>L1K046_GUITC</name>
<dbReference type="Proteomes" id="UP000011087">
    <property type="component" value="Unassembled WGS sequence"/>
</dbReference>
<gene>
    <name evidence="1" type="ORF">GUITHDRAFT_47720</name>
</gene>
<dbReference type="EMBL" id="JH992968">
    <property type="protein sequence ID" value="EKX54231.1"/>
    <property type="molecule type" value="Genomic_DNA"/>
</dbReference>
<reference evidence="3" key="2">
    <citation type="submission" date="2012-11" db="EMBL/GenBank/DDBJ databases">
        <authorList>
            <person name="Kuo A."/>
            <person name="Curtis B.A."/>
            <person name="Tanifuji G."/>
            <person name="Burki F."/>
            <person name="Gruber A."/>
            <person name="Irimia M."/>
            <person name="Maruyama S."/>
            <person name="Arias M.C."/>
            <person name="Ball S.G."/>
            <person name="Gile G.H."/>
            <person name="Hirakawa Y."/>
            <person name="Hopkins J.F."/>
            <person name="Rensing S.A."/>
            <person name="Schmutz J."/>
            <person name="Symeonidi A."/>
            <person name="Elias M."/>
            <person name="Eveleigh R.J."/>
            <person name="Herman E.K."/>
            <person name="Klute M.J."/>
            <person name="Nakayama T."/>
            <person name="Obornik M."/>
            <person name="Reyes-Prieto A."/>
            <person name="Armbrust E.V."/>
            <person name="Aves S.J."/>
            <person name="Beiko R.G."/>
            <person name="Coutinho P."/>
            <person name="Dacks J.B."/>
            <person name="Durnford D.G."/>
            <person name="Fast N.M."/>
            <person name="Green B.R."/>
            <person name="Grisdale C."/>
            <person name="Hempe F."/>
            <person name="Henrissat B."/>
            <person name="Hoppner M.P."/>
            <person name="Ishida K.-I."/>
            <person name="Kim E."/>
            <person name="Koreny L."/>
            <person name="Kroth P.G."/>
            <person name="Liu Y."/>
            <person name="Malik S.-B."/>
            <person name="Maier U.G."/>
            <person name="McRose D."/>
            <person name="Mock T."/>
            <person name="Neilson J.A."/>
            <person name="Onodera N.T."/>
            <person name="Poole A.M."/>
            <person name="Pritham E.J."/>
            <person name="Richards T.A."/>
            <person name="Rocap G."/>
            <person name="Roy S.W."/>
            <person name="Sarai C."/>
            <person name="Schaack S."/>
            <person name="Shirato S."/>
            <person name="Slamovits C.H."/>
            <person name="Spencer D.F."/>
            <person name="Suzuki S."/>
            <person name="Worden A.Z."/>
            <person name="Zauner S."/>
            <person name="Barry K."/>
            <person name="Bell C."/>
            <person name="Bharti A.K."/>
            <person name="Crow J.A."/>
            <person name="Grimwood J."/>
            <person name="Kramer R."/>
            <person name="Lindquist E."/>
            <person name="Lucas S."/>
            <person name="Salamov A."/>
            <person name="McFadden G.I."/>
            <person name="Lane C.E."/>
            <person name="Keeling P.J."/>
            <person name="Gray M.W."/>
            <person name="Grigoriev I.V."/>
            <person name="Archibald J.M."/>
        </authorList>
    </citation>
    <scope>NUCLEOTIDE SEQUENCE</scope>
    <source>
        <strain evidence="3">CCMP2712</strain>
    </source>
</reference>
<dbReference type="HOGENOM" id="CLU_1736285_0_0_1"/>
<organism evidence="1">
    <name type="scientific">Guillardia theta (strain CCMP2712)</name>
    <name type="common">Cryptophyte</name>
    <dbReference type="NCBI Taxonomy" id="905079"/>
    <lineage>
        <taxon>Eukaryota</taxon>
        <taxon>Cryptophyceae</taxon>
        <taxon>Pyrenomonadales</taxon>
        <taxon>Geminigeraceae</taxon>
        <taxon>Guillardia</taxon>
    </lineage>
</organism>
<dbReference type="PaxDb" id="55529-EKX54231"/>
<evidence type="ECO:0000313" key="2">
    <source>
        <dbReference type="EnsemblProtists" id="EKX54231"/>
    </source>
</evidence>
<keyword evidence="3" id="KW-1185">Reference proteome</keyword>
<evidence type="ECO:0000313" key="3">
    <source>
        <dbReference type="Proteomes" id="UP000011087"/>
    </source>
</evidence>
<dbReference type="GeneID" id="17310692"/>
<dbReference type="KEGG" id="gtt:GUITHDRAFT_47720"/>
<protein>
    <submittedName>
        <fullName evidence="1 2">Uncharacterized protein</fullName>
    </submittedName>
</protein>
<reference evidence="1 3" key="1">
    <citation type="journal article" date="2012" name="Nature">
        <title>Algal genomes reveal evolutionary mosaicism and the fate of nucleomorphs.</title>
        <authorList>
            <consortium name="DOE Joint Genome Institute"/>
            <person name="Curtis B.A."/>
            <person name="Tanifuji G."/>
            <person name="Burki F."/>
            <person name="Gruber A."/>
            <person name="Irimia M."/>
            <person name="Maruyama S."/>
            <person name="Arias M.C."/>
            <person name="Ball S.G."/>
            <person name="Gile G.H."/>
            <person name="Hirakawa Y."/>
            <person name="Hopkins J.F."/>
            <person name="Kuo A."/>
            <person name="Rensing S.A."/>
            <person name="Schmutz J."/>
            <person name="Symeonidi A."/>
            <person name="Elias M."/>
            <person name="Eveleigh R.J."/>
            <person name="Herman E.K."/>
            <person name="Klute M.J."/>
            <person name="Nakayama T."/>
            <person name="Obornik M."/>
            <person name="Reyes-Prieto A."/>
            <person name="Armbrust E.V."/>
            <person name="Aves S.J."/>
            <person name="Beiko R.G."/>
            <person name="Coutinho P."/>
            <person name="Dacks J.B."/>
            <person name="Durnford D.G."/>
            <person name="Fast N.M."/>
            <person name="Green B.R."/>
            <person name="Grisdale C.J."/>
            <person name="Hempel F."/>
            <person name="Henrissat B."/>
            <person name="Hoppner M.P."/>
            <person name="Ishida K."/>
            <person name="Kim E."/>
            <person name="Koreny L."/>
            <person name="Kroth P.G."/>
            <person name="Liu Y."/>
            <person name="Malik S.B."/>
            <person name="Maier U.G."/>
            <person name="McRose D."/>
            <person name="Mock T."/>
            <person name="Neilson J.A."/>
            <person name="Onodera N.T."/>
            <person name="Poole A.M."/>
            <person name="Pritham E.J."/>
            <person name="Richards T.A."/>
            <person name="Rocap G."/>
            <person name="Roy S.W."/>
            <person name="Sarai C."/>
            <person name="Schaack S."/>
            <person name="Shirato S."/>
            <person name="Slamovits C.H."/>
            <person name="Spencer D.F."/>
            <person name="Suzuki S."/>
            <person name="Worden A.Z."/>
            <person name="Zauner S."/>
            <person name="Barry K."/>
            <person name="Bell C."/>
            <person name="Bharti A.K."/>
            <person name="Crow J.A."/>
            <person name="Grimwood J."/>
            <person name="Kramer R."/>
            <person name="Lindquist E."/>
            <person name="Lucas S."/>
            <person name="Salamov A."/>
            <person name="McFadden G.I."/>
            <person name="Lane C.E."/>
            <person name="Keeling P.J."/>
            <person name="Gray M.W."/>
            <person name="Grigoriev I.V."/>
            <person name="Archibald J.M."/>
        </authorList>
    </citation>
    <scope>NUCLEOTIDE SEQUENCE</scope>
    <source>
        <strain evidence="1 3">CCMP2712</strain>
    </source>
</reference>
<sequence length="151" mass="15482">NSYSPSESSEWISDSSVACRGTSSMSQSRFASATVCMLLGSASSIFSTDSSHCSSVMVTNVASTGSSLLTVIGAHYGITSYSARLTGLTAAEASSWIGHSSAESSNWVSDTSIRSQTSQGSGKTSNMYISIAHASGTLSESLSFEANSISS</sequence>
<evidence type="ECO:0000313" key="1">
    <source>
        <dbReference type="EMBL" id="EKX54231.1"/>
    </source>
</evidence>
<dbReference type="RefSeq" id="XP_005841211.1">
    <property type="nucleotide sequence ID" value="XM_005841154.1"/>
</dbReference>
<accession>L1K046</accession>
<feature type="non-terminal residue" evidence="1">
    <location>
        <position position="151"/>
    </location>
</feature>
<feature type="non-terminal residue" evidence="1">
    <location>
        <position position="1"/>
    </location>
</feature>
<proteinExistence type="predicted"/>
<dbReference type="AlphaFoldDB" id="L1K046"/>
<reference evidence="2" key="3">
    <citation type="submission" date="2016-03" db="UniProtKB">
        <authorList>
            <consortium name="EnsemblProtists"/>
        </authorList>
    </citation>
    <scope>IDENTIFICATION</scope>
</reference>